<keyword evidence="2 4" id="KW-0012">Acyltransferase</keyword>
<keyword evidence="4" id="KW-0645">Protease</keyword>
<dbReference type="AlphaFoldDB" id="A0A518CX75"/>
<dbReference type="GO" id="GO:0008233">
    <property type="term" value="F:peptidase activity"/>
    <property type="evidence" value="ECO:0007669"/>
    <property type="project" value="UniProtKB-KW"/>
</dbReference>
<name>A0A518CX75_9BACT</name>
<protein>
    <submittedName>
        <fullName evidence="4">Protease synthase and sporulation negative regulatory protein PAI 1</fullName>
        <ecNumber evidence="4">2.3.1.-</ecNumber>
    </submittedName>
</protein>
<dbReference type="InterPro" id="IPR000182">
    <property type="entry name" value="GNAT_dom"/>
</dbReference>
<dbReference type="EC" id="2.3.1.-" evidence="4"/>
<evidence type="ECO:0000313" key="5">
    <source>
        <dbReference type="Proteomes" id="UP000319342"/>
    </source>
</evidence>
<dbReference type="OrthoDB" id="7205533at2"/>
<evidence type="ECO:0000256" key="2">
    <source>
        <dbReference type="ARBA" id="ARBA00023315"/>
    </source>
</evidence>
<reference evidence="4 5" key="1">
    <citation type="submission" date="2019-02" db="EMBL/GenBank/DDBJ databases">
        <title>Deep-cultivation of Planctomycetes and their phenomic and genomic characterization uncovers novel biology.</title>
        <authorList>
            <person name="Wiegand S."/>
            <person name="Jogler M."/>
            <person name="Boedeker C."/>
            <person name="Pinto D."/>
            <person name="Vollmers J."/>
            <person name="Rivas-Marin E."/>
            <person name="Kohn T."/>
            <person name="Peeters S.H."/>
            <person name="Heuer A."/>
            <person name="Rast P."/>
            <person name="Oberbeckmann S."/>
            <person name="Bunk B."/>
            <person name="Jeske O."/>
            <person name="Meyerdierks A."/>
            <person name="Storesund J.E."/>
            <person name="Kallscheuer N."/>
            <person name="Luecker S."/>
            <person name="Lage O.M."/>
            <person name="Pohl T."/>
            <person name="Merkel B.J."/>
            <person name="Hornburger P."/>
            <person name="Mueller R.-W."/>
            <person name="Bruemmer F."/>
            <person name="Labrenz M."/>
            <person name="Spormann A.M."/>
            <person name="Op den Camp H."/>
            <person name="Overmann J."/>
            <person name="Amann R."/>
            <person name="Jetten M.S.M."/>
            <person name="Mascher T."/>
            <person name="Medema M.H."/>
            <person name="Devos D.P."/>
            <person name="Kaster A.-K."/>
            <person name="Ovreas L."/>
            <person name="Rohde M."/>
            <person name="Galperin M.Y."/>
            <person name="Jogler C."/>
        </authorList>
    </citation>
    <scope>NUCLEOTIDE SEQUENCE [LARGE SCALE GENOMIC DNA]</scope>
    <source>
        <strain evidence="4 5">Pla163</strain>
    </source>
</reference>
<dbReference type="GO" id="GO:0006508">
    <property type="term" value="P:proteolysis"/>
    <property type="evidence" value="ECO:0007669"/>
    <property type="project" value="UniProtKB-KW"/>
</dbReference>
<dbReference type="InterPro" id="IPR016181">
    <property type="entry name" value="Acyl_CoA_acyltransferase"/>
</dbReference>
<evidence type="ECO:0000259" key="3">
    <source>
        <dbReference type="PROSITE" id="PS51186"/>
    </source>
</evidence>
<dbReference type="PANTHER" id="PTHR43877">
    <property type="entry name" value="AMINOALKYLPHOSPHONATE N-ACETYLTRANSFERASE-RELATED-RELATED"/>
    <property type="match status" value="1"/>
</dbReference>
<dbReference type="SUPFAM" id="SSF55729">
    <property type="entry name" value="Acyl-CoA N-acyltransferases (Nat)"/>
    <property type="match status" value="1"/>
</dbReference>
<dbReference type="RefSeq" id="WP_145184172.1">
    <property type="nucleotide sequence ID" value="NZ_CP036290.1"/>
</dbReference>
<dbReference type="PROSITE" id="PS51186">
    <property type="entry name" value="GNAT"/>
    <property type="match status" value="1"/>
</dbReference>
<dbReference type="EMBL" id="CP036290">
    <property type="protein sequence ID" value="QDU83808.1"/>
    <property type="molecule type" value="Genomic_DNA"/>
</dbReference>
<dbReference type="GO" id="GO:0016747">
    <property type="term" value="F:acyltransferase activity, transferring groups other than amino-acyl groups"/>
    <property type="evidence" value="ECO:0007669"/>
    <property type="project" value="InterPro"/>
</dbReference>
<organism evidence="4 5">
    <name type="scientific">Rohdeia mirabilis</name>
    <dbReference type="NCBI Taxonomy" id="2528008"/>
    <lineage>
        <taxon>Bacteria</taxon>
        <taxon>Pseudomonadati</taxon>
        <taxon>Planctomycetota</taxon>
        <taxon>Planctomycetia</taxon>
        <taxon>Planctomycetia incertae sedis</taxon>
        <taxon>Rohdeia</taxon>
    </lineage>
</organism>
<evidence type="ECO:0000256" key="1">
    <source>
        <dbReference type="ARBA" id="ARBA00022679"/>
    </source>
</evidence>
<proteinExistence type="predicted"/>
<dbReference type="InterPro" id="IPR050832">
    <property type="entry name" value="Bact_Acetyltransf"/>
</dbReference>
<evidence type="ECO:0000313" key="4">
    <source>
        <dbReference type="EMBL" id="QDU83808.1"/>
    </source>
</evidence>
<dbReference type="Gene3D" id="3.40.630.30">
    <property type="match status" value="1"/>
</dbReference>
<dbReference type="Proteomes" id="UP000319342">
    <property type="component" value="Chromosome"/>
</dbReference>
<feature type="domain" description="N-acetyltransferase" evidence="3">
    <location>
        <begin position="2"/>
        <end position="182"/>
    </location>
</feature>
<keyword evidence="4" id="KW-0378">Hydrolase</keyword>
<keyword evidence="5" id="KW-1185">Reference proteome</keyword>
<keyword evidence="1 4" id="KW-0808">Transferase</keyword>
<dbReference type="CDD" id="cd04301">
    <property type="entry name" value="NAT_SF"/>
    <property type="match status" value="1"/>
</dbReference>
<accession>A0A518CX75</accession>
<gene>
    <name evidence="4" type="primary">paiA</name>
    <name evidence="4" type="ORF">Pla163_09090</name>
</gene>
<sequence>MIRIDFVGSDHAPLVGAVGAQAFHEAFGPRNTRADVSAHVESYYAPWVIEREMARDGVRYLLARDGERAVGMAKLAGDPPSSDPSVVLVDPTLEERAGPWLQVCQLYVLESARSRGVGARLMEAMVAEARARGCRGLWLGVWSENPRGIAFYRRLGLAVVGEAVFQLGSDPQRDHVMALRLGE</sequence>
<dbReference type="Pfam" id="PF00583">
    <property type="entry name" value="Acetyltransf_1"/>
    <property type="match status" value="1"/>
</dbReference>